<dbReference type="FunFam" id="3.20.20.100:FF:000004">
    <property type="entry name" value="Oxidoreductase, aldo/keto reductase"/>
    <property type="match status" value="1"/>
</dbReference>
<dbReference type="Proteomes" id="UP000280188">
    <property type="component" value="Chromosome"/>
</dbReference>
<dbReference type="InterPro" id="IPR020471">
    <property type="entry name" value="AKR"/>
</dbReference>
<dbReference type="Pfam" id="PF00248">
    <property type="entry name" value="Aldo_ket_red"/>
    <property type="match status" value="1"/>
</dbReference>
<protein>
    <submittedName>
        <fullName evidence="2">L-glyceraldehyde 3-phosphate reductase</fullName>
    </submittedName>
</protein>
<dbReference type="SUPFAM" id="SSF51430">
    <property type="entry name" value="NAD(P)-linked oxidoreductase"/>
    <property type="match status" value="1"/>
</dbReference>
<organism evidence="2 3">
    <name type="scientific">Acidithiobacillus ferridurans</name>
    <dbReference type="NCBI Taxonomy" id="1232575"/>
    <lineage>
        <taxon>Bacteria</taxon>
        <taxon>Pseudomonadati</taxon>
        <taxon>Pseudomonadota</taxon>
        <taxon>Acidithiobacillia</taxon>
        <taxon>Acidithiobacillales</taxon>
        <taxon>Acidithiobacillaceae</taxon>
        <taxon>Acidithiobacillus</taxon>
    </lineage>
</organism>
<reference evidence="2 3" key="1">
    <citation type="journal article" date="2018" name="Microbiol. Resour. Announc.">
        <title>Complete Genome Sequence of Acidithiobacillus ferridurans JCM 18981.</title>
        <authorList>
            <person name="Miyauchi T."/>
            <person name="Kouzuma A."/>
            <person name="Abe T."/>
            <person name="Watanabe K."/>
        </authorList>
    </citation>
    <scope>NUCLEOTIDE SEQUENCE [LARGE SCALE GENOMIC DNA]</scope>
    <source>
        <strain evidence="3">ATCC 33020 / DSM 29468 / JCM 18981 / 11Fe</strain>
    </source>
</reference>
<dbReference type="GO" id="GO:0005829">
    <property type="term" value="C:cytosol"/>
    <property type="evidence" value="ECO:0007669"/>
    <property type="project" value="TreeGrafter"/>
</dbReference>
<evidence type="ECO:0000313" key="3">
    <source>
        <dbReference type="Proteomes" id="UP000280188"/>
    </source>
</evidence>
<gene>
    <name evidence="2" type="ORF">AFERRID_27280</name>
</gene>
<dbReference type="InterPro" id="IPR036812">
    <property type="entry name" value="NAD(P)_OxRdtase_dom_sf"/>
</dbReference>
<keyword evidence="1" id="KW-0560">Oxidoreductase</keyword>
<evidence type="ECO:0000313" key="2">
    <source>
        <dbReference type="EMBL" id="BBF66510.1"/>
    </source>
</evidence>
<dbReference type="RefSeq" id="WP_126605489.1">
    <property type="nucleotide sequence ID" value="NZ_AP018795.1"/>
</dbReference>
<evidence type="ECO:0000256" key="1">
    <source>
        <dbReference type="ARBA" id="ARBA00023002"/>
    </source>
</evidence>
<dbReference type="PANTHER" id="PTHR43364:SF4">
    <property type="entry name" value="NAD(P)-LINKED OXIDOREDUCTASE SUPERFAMILY PROTEIN"/>
    <property type="match status" value="1"/>
</dbReference>
<dbReference type="InterPro" id="IPR050523">
    <property type="entry name" value="AKR_Detox_Biosynth"/>
</dbReference>
<keyword evidence="3" id="KW-1185">Reference proteome</keyword>
<accession>A0A2Z6IL77</accession>
<dbReference type="EMBL" id="AP018795">
    <property type="protein sequence ID" value="BBF66510.1"/>
    <property type="molecule type" value="Genomic_DNA"/>
</dbReference>
<sequence length="347" mass="38517">MEYRRLGRSGLKVSPLCLGAMMFGGISSETVSRDIMAHAREVGINFLDTADAYSQGESERIIGRAIRGERDRWVVASKVGYPSGIDSPTGADLSRKYILKAVEESLQRLGTDYIDLYYLHHDDESTTLEETMRTLADLLHQGKIRYYGVSNFRAWRLAQVAHLADALGIDRPAASQPLYNAMNRMAENELIPACQFYGVGVVPYSPLARGVLTGKYLNLSELPEGSRAARQDRRIQQTELRPESLQLAQRIQVHAVQKGSTVGHFALNWVLHNALIDSVIVGPRTLEQWLDYLAALEEAFDAEDEALVDQWVAPGHPSTPGFTDPQYPVTGRIPRNVVFTHPQGGIG</sequence>
<proteinExistence type="predicted"/>
<dbReference type="GO" id="GO:0016491">
    <property type="term" value="F:oxidoreductase activity"/>
    <property type="evidence" value="ECO:0007669"/>
    <property type="project" value="UniProtKB-KW"/>
</dbReference>
<dbReference type="AlphaFoldDB" id="A0A2Z6IL77"/>
<dbReference type="Gene3D" id="3.20.20.100">
    <property type="entry name" value="NADP-dependent oxidoreductase domain"/>
    <property type="match status" value="1"/>
</dbReference>
<dbReference type="PANTHER" id="PTHR43364">
    <property type="entry name" value="NADH-SPECIFIC METHYLGLYOXAL REDUCTASE-RELATED"/>
    <property type="match status" value="1"/>
</dbReference>
<name>A0A2Z6IL77_ACIFI</name>
<dbReference type="InterPro" id="IPR023210">
    <property type="entry name" value="NADP_OxRdtase_dom"/>
</dbReference>
<dbReference type="KEGG" id="afj:AFERRID_27280"/>
<dbReference type="PRINTS" id="PR00069">
    <property type="entry name" value="ALDKETRDTASE"/>
</dbReference>